<gene>
    <name evidence="1" type="ORF">MBHS_00470</name>
</gene>
<evidence type="ECO:0000313" key="2">
    <source>
        <dbReference type="Proteomes" id="UP000236724"/>
    </source>
</evidence>
<organism evidence="1 2">
    <name type="scientific">Candidatus Venteria ishoeyi</name>
    <dbReference type="NCBI Taxonomy" id="1899563"/>
    <lineage>
        <taxon>Bacteria</taxon>
        <taxon>Pseudomonadati</taxon>
        <taxon>Pseudomonadota</taxon>
        <taxon>Gammaproteobacteria</taxon>
        <taxon>Thiotrichales</taxon>
        <taxon>Thiotrichaceae</taxon>
        <taxon>Venteria</taxon>
    </lineage>
</organism>
<sequence length="216" mass="24473">MNVIKHLLSIDKDWFVTMPLGELDKSCCPRAQTEVIDFDQTKTLASRMMKKPTPKSCDALKILEQRLDFIEMKGWREFIRRNPSSAVPAQITKFNLKQKITDSLGVLKDVITLMQLGDTAQEQYWETVKYYIVVIDIHLEDNPLEHLALSLDFLSESSTPVRQQIIQGLSEELGKLPEQLTATSELSANLHQPLLKSCDDIDAYYASSIQEGGSTL</sequence>
<dbReference type="OrthoDB" id="9554015at2"/>
<dbReference type="Proteomes" id="UP000236724">
    <property type="component" value="Unassembled WGS sequence"/>
</dbReference>
<dbReference type="RefSeq" id="WP_103918665.1">
    <property type="nucleotide sequence ID" value="NZ_FMSV02000072.1"/>
</dbReference>
<protein>
    <submittedName>
        <fullName evidence="1">Uncharacterized protein</fullName>
    </submittedName>
</protein>
<name>A0A1H6F5F8_9GAMM</name>
<proteinExistence type="predicted"/>
<evidence type="ECO:0000313" key="1">
    <source>
        <dbReference type="EMBL" id="SEH04621.1"/>
    </source>
</evidence>
<dbReference type="EMBL" id="FMSV02000072">
    <property type="protein sequence ID" value="SEH04621.1"/>
    <property type="molecule type" value="Genomic_DNA"/>
</dbReference>
<dbReference type="AlphaFoldDB" id="A0A1H6F5F8"/>
<reference evidence="1 2" key="1">
    <citation type="submission" date="2016-10" db="EMBL/GenBank/DDBJ databases">
        <authorList>
            <person name="de Groot N.N."/>
        </authorList>
    </citation>
    <scope>NUCLEOTIDE SEQUENCE [LARGE SCALE GENOMIC DNA]</scope>
    <source>
        <strain evidence="1">MBHS1</strain>
    </source>
</reference>
<accession>A0A1H6F5F8</accession>
<keyword evidence="2" id="KW-1185">Reference proteome</keyword>